<organism evidence="1 2">
    <name type="scientific">Coemansia javaensis</name>
    <dbReference type="NCBI Taxonomy" id="2761396"/>
    <lineage>
        <taxon>Eukaryota</taxon>
        <taxon>Fungi</taxon>
        <taxon>Fungi incertae sedis</taxon>
        <taxon>Zoopagomycota</taxon>
        <taxon>Kickxellomycotina</taxon>
        <taxon>Kickxellomycetes</taxon>
        <taxon>Kickxellales</taxon>
        <taxon>Kickxellaceae</taxon>
        <taxon>Coemansia</taxon>
    </lineage>
</organism>
<evidence type="ECO:0000313" key="1">
    <source>
        <dbReference type="EMBL" id="KAJ2779752.1"/>
    </source>
</evidence>
<keyword evidence="2" id="KW-1185">Reference proteome</keyword>
<dbReference type="Proteomes" id="UP001140217">
    <property type="component" value="Unassembled WGS sequence"/>
</dbReference>
<comment type="caution">
    <text evidence="1">The sequence shown here is derived from an EMBL/GenBank/DDBJ whole genome shotgun (WGS) entry which is preliminary data.</text>
</comment>
<dbReference type="AlphaFoldDB" id="A0A9W8HCJ6"/>
<sequence length="206" mass="21818">MAAEHFSLKIQDRGAGTPPALAAAALAAAKRISSRVQGAKTLELDVGSCLAQVPPESIACASLTRLVVGAAATLDMILRLIRALPNLDSLVLYELASNETPASMSAPAPGTGYAVEPLGTRLKVLSINARQGDPSWKMAVPVAKCLLLRIPTLDTFSAIYAPAKPIMYFVRECSKWYPHLARIRFFLDSSNGSSENQRAGGAVTDP</sequence>
<dbReference type="EMBL" id="JANBUL010000164">
    <property type="protein sequence ID" value="KAJ2779752.1"/>
    <property type="molecule type" value="Genomic_DNA"/>
</dbReference>
<reference evidence="1" key="1">
    <citation type="submission" date="2022-07" db="EMBL/GenBank/DDBJ databases">
        <title>Phylogenomic reconstructions and comparative analyses of Kickxellomycotina fungi.</title>
        <authorList>
            <person name="Reynolds N.K."/>
            <person name="Stajich J.E."/>
            <person name="Barry K."/>
            <person name="Grigoriev I.V."/>
            <person name="Crous P."/>
            <person name="Smith M.E."/>
        </authorList>
    </citation>
    <scope>NUCLEOTIDE SEQUENCE</scope>
    <source>
        <strain evidence="1">NBRC 105414</strain>
    </source>
</reference>
<dbReference type="OrthoDB" id="5559863at2759"/>
<gene>
    <name evidence="1" type="ORF">H4R18_003823</name>
</gene>
<evidence type="ECO:0000313" key="2">
    <source>
        <dbReference type="Proteomes" id="UP001140217"/>
    </source>
</evidence>
<name>A0A9W8HCJ6_9FUNG</name>
<accession>A0A9W8HCJ6</accession>
<protein>
    <submittedName>
        <fullName evidence="1">Uncharacterized protein</fullName>
    </submittedName>
</protein>
<proteinExistence type="predicted"/>